<feature type="transmembrane region" description="Helical" evidence="1">
    <location>
        <begin position="7"/>
        <end position="27"/>
    </location>
</feature>
<dbReference type="Proteomes" id="UP000552836">
    <property type="component" value="Unassembled WGS sequence"/>
</dbReference>
<comment type="caution">
    <text evidence="2">The sequence shown here is derived from an EMBL/GenBank/DDBJ whole genome shotgun (WGS) entry which is preliminary data.</text>
</comment>
<dbReference type="AlphaFoldDB" id="A0A846LDN3"/>
<keyword evidence="1" id="KW-0472">Membrane</keyword>
<accession>A0A846LDN3</accession>
<feature type="transmembrane region" description="Helical" evidence="1">
    <location>
        <begin position="63"/>
        <end position="81"/>
    </location>
</feature>
<reference evidence="2 3" key="1">
    <citation type="submission" date="2020-02" db="EMBL/GenBank/DDBJ databases">
        <title>Sequencing the genomes of 1000 actinobacteria strains.</title>
        <authorList>
            <person name="Klenk H.-P."/>
        </authorList>
    </citation>
    <scope>NUCLEOTIDE SEQUENCE [LARGE SCALE GENOMIC DNA]</scope>
    <source>
        <strain evidence="2 3">DSM 45201</strain>
    </source>
</reference>
<dbReference type="RefSeq" id="WP_166753458.1">
    <property type="nucleotide sequence ID" value="NZ_BAABJU010000007.1"/>
</dbReference>
<feature type="transmembrane region" description="Helical" evidence="1">
    <location>
        <begin position="33"/>
        <end position="51"/>
    </location>
</feature>
<gene>
    <name evidence="2" type="ORF">FB380_000213</name>
</gene>
<protein>
    <submittedName>
        <fullName evidence="2">Uncharacterized protein</fullName>
    </submittedName>
</protein>
<dbReference type="EMBL" id="JAAMPA010000001">
    <property type="protein sequence ID" value="NIH65767.1"/>
    <property type="molecule type" value="Genomic_DNA"/>
</dbReference>
<evidence type="ECO:0000313" key="3">
    <source>
        <dbReference type="Proteomes" id="UP000552836"/>
    </source>
</evidence>
<name>A0A846LDN3_9ACTN</name>
<feature type="transmembrane region" description="Helical" evidence="1">
    <location>
        <begin position="101"/>
        <end position="120"/>
    </location>
</feature>
<proteinExistence type="predicted"/>
<evidence type="ECO:0000313" key="2">
    <source>
        <dbReference type="EMBL" id="NIH65767.1"/>
    </source>
</evidence>
<sequence>MRVLRLLGWSVLAVAVAAWLALVEVFWLPWRVGGVPVPVSLLVAVVGNLMLVDAARRLSGSRLVAVLPAVVWLVIAIAGTMRRPEGDLLLPGGDAATQAVTLGFLLFGVVAAAFAVGRALGAEPVRQVRPARAGSGSGGAR</sequence>
<keyword evidence="1" id="KW-1133">Transmembrane helix</keyword>
<keyword evidence="1" id="KW-0812">Transmembrane</keyword>
<evidence type="ECO:0000256" key="1">
    <source>
        <dbReference type="SAM" id="Phobius"/>
    </source>
</evidence>
<organism evidence="2 3">
    <name type="scientific">Modestobacter marinus</name>
    <dbReference type="NCBI Taxonomy" id="477641"/>
    <lineage>
        <taxon>Bacteria</taxon>
        <taxon>Bacillati</taxon>
        <taxon>Actinomycetota</taxon>
        <taxon>Actinomycetes</taxon>
        <taxon>Geodermatophilales</taxon>
        <taxon>Geodermatophilaceae</taxon>
        <taxon>Modestobacter</taxon>
    </lineage>
</organism>